<reference evidence="2 3" key="1">
    <citation type="submission" date="2016-10" db="EMBL/GenBank/DDBJ databases">
        <authorList>
            <person name="Varghese N."/>
            <person name="Submissions S."/>
        </authorList>
    </citation>
    <scope>NUCLEOTIDE SEQUENCE [LARGE SCALE GENOMIC DNA]</scope>
    <source>
        <strain evidence="2 3">Mar_2010_102</strain>
    </source>
</reference>
<feature type="transmembrane region" description="Helical" evidence="1">
    <location>
        <begin position="56"/>
        <end position="72"/>
    </location>
</feature>
<feature type="transmembrane region" description="Helical" evidence="1">
    <location>
        <begin position="6"/>
        <end position="22"/>
    </location>
</feature>
<sequence>MDTLIILVAGVFGAISSFYLNNKLQLGGVLASSLIAVIAGGLFHFFPALLNENLTVNIPLVIMGASFNGMATNRVIKRSWIIGVSGLIFSIVYLLTGSFFDGFGGSLGTMAAISIITVYSLDHIRKKLSPSSI</sequence>
<proteinExistence type="predicted"/>
<dbReference type="EMBL" id="LT629745">
    <property type="protein sequence ID" value="SDS27010.1"/>
    <property type="molecule type" value="Genomic_DNA"/>
</dbReference>
<dbReference type="RefSeq" id="WP_089663261.1">
    <property type="nucleotide sequence ID" value="NZ_LT629745.1"/>
</dbReference>
<evidence type="ECO:0000313" key="2">
    <source>
        <dbReference type="EMBL" id="SDS27010.1"/>
    </source>
</evidence>
<name>A0A1H1QUA5_9FLAO</name>
<keyword evidence="1" id="KW-0472">Membrane</keyword>
<organism evidence="2 3">
    <name type="scientific">Christiangramia echinicola</name>
    <dbReference type="NCBI Taxonomy" id="279359"/>
    <lineage>
        <taxon>Bacteria</taxon>
        <taxon>Pseudomonadati</taxon>
        <taxon>Bacteroidota</taxon>
        <taxon>Flavobacteriia</taxon>
        <taxon>Flavobacteriales</taxon>
        <taxon>Flavobacteriaceae</taxon>
        <taxon>Christiangramia</taxon>
    </lineage>
</organism>
<dbReference type="AlphaFoldDB" id="A0A1H1QUA5"/>
<keyword evidence="1" id="KW-1133">Transmembrane helix</keyword>
<accession>A0A1H1QUA5</accession>
<feature type="transmembrane region" description="Helical" evidence="1">
    <location>
        <begin position="79"/>
        <end position="96"/>
    </location>
</feature>
<feature type="transmembrane region" description="Helical" evidence="1">
    <location>
        <begin position="29"/>
        <end position="50"/>
    </location>
</feature>
<dbReference type="STRING" id="1250231.SAMN04488552_2640"/>
<protein>
    <submittedName>
        <fullName evidence="2">Uncharacterized protein</fullName>
    </submittedName>
</protein>
<evidence type="ECO:0000256" key="1">
    <source>
        <dbReference type="SAM" id="Phobius"/>
    </source>
</evidence>
<keyword evidence="1" id="KW-0812">Transmembrane</keyword>
<gene>
    <name evidence="2" type="ORF">SAMN04488552_2640</name>
</gene>
<feature type="transmembrane region" description="Helical" evidence="1">
    <location>
        <begin position="102"/>
        <end position="121"/>
    </location>
</feature>
<keyword evidence="3" id="KW-1185">Reference proteome</keyword>
<dbReference type="Proteomes" id="UP000198858">
    <property type="component" value="Chromosome I"/>
</dbReference>
<evidence type="ECO:0000313" key="3">
    <source>
        <dbReference type="Proteomes" id="UP000198858"/>
    </source>
</evidence>